<dbReference type="EMBL" id="LHPF02000025">
    <property type="protein sequence ID" value="PSC69639.1"/>
    <property type="molecule type" value="Genomic_DNA"/>
</dbReference>
<accession>A0A2P6V6D2</accession>
<keyword evidence="3" id="KW-1185">Reference proteome</keyword>
<dbReference type="OrthoDB" id="196847at2759"/>
<dbReference type="Pfam" id="PF21986">
    <property type="entry name" value="AH_C"/>
    <property type="match status" value="1"/>
</dbReference>
<evidence type="ECO:0000313" key="2">
    <source>
        <dbReference type="EMBL" id="PSC69639.1"/>
    </source>
</evidence>
<dbReference type="AlphaFoldDB" id="A0A2P6V6D2"/>
<dbReference type="Proteomes" id="UP000239649">
    <property type="component" value="Unassembled WGS sequence"/>
</dbReference>
<evidence type="ECO:0000313" key="3">
    <source>
        <dbReference type="Proteomes" id="UP000239649"/>
    </source>
</evidence>
<sequence length="157" mass="16786">MASVAPSAAAGQRFLLAVCGLHLRGQPLNHQLTSLQSTFVRECRSAQEYKLYAFTDAAGRTKPGMVAVTDGSGAAVHLEVWDMPIENFGRFMLQVPPPLGIGTVKLEDGGSVNGFICEAWVAEACRQGDASVEDITHLGSWLPYVERQVARAAGQQG</sequence>
<dbReference type="Gene3D" id="3.10.490.10">
    <property type="entry name" value="Gamma-glutamyl cyclotransferase-like"/>
    <property type="match status" value="1"/>
</dbReference>
<reference evidence="2 3" key="1">
    <citation type="journal article" date="2018" name="Plant J.">
        <title>Genome sequences of Chlorella sorokiniana UTEX 1602 and Micractinium conductrix SAG 241.80: implications to maltose excretion by a green alga.</title>
        <authorList>
            <person name="Arriola M.B."/>
            <person name="Velmurugan N."/>
            <person name="Zhang Y."/>
            <person name="Plunkett M.H."/>
            <person name="Hondzo H."/>
            <person name="Barney B.M."/>
        </authorList>
    </citation>
    <scope>NUCLEOTIDE SEQUENCE [LARGE SCALE GENOMIC DNA]</scope>
    <source>
        <strain evidence="2 3">SAG 241.80</strain>
    </source>
</reference>
<comment type="caution">
    <text evidence="2">The sequence shown here is derived from an EMBL/GenBank/DDBJ whole genome shotgun (WGS) entry which is preliminary data.</text>
</comment>
<name>A0A2P6V6D2_9CHLO</name>
<feature type="domain" description="Allophanate hydrolase C-terminal" evidence="1">
    <location>
        <begin position="16"/>
        <end position="145"/>
    </location>
</feature>
<keyword evidence="2" id="KW-0378">Hydrolase</keyword>
<proteinExistence type="predicted"/>
<protein>
    <submittedName>
        <fullName evidence="2">Allophanate hydrolase</fullName>
    </submittedName>
</protein>
<gene>
    <name evidence="2" type="ORF">C2E20_6906</name>
</gene>
<dbReference type="GO" id="GO:0016787">
    <property type="term" value="F:hydrolase activity"/>
    <property type="evidence" value="ECO:0007669"/>
    <property type="project" value="UniProtKB-KW"/>
</dbReference>
<dbReference type="InterPro" id="IPR053844">
    <property type="entry name" value="AH_C"/>
</dbReference>
<evidence type="ECO:0000259" key="1">
    <source>
        <dbReference type="Pfam" id="PF21986"/>
    </source>
</evidence>
<dbReference type="STRING" id="554055.A0A2P6V6D2"/>
<organism evidence="2 3">
    <name type="scientific">Micractinium conductrix</name>
    <dbReference type="NCBI Taxonomy" id="554055"/>
    <lineage>
        <taxon>Eukaryota</taxon>
        <taxon>Viridiplantae</taxon>
        <taxon>Chlorophyta</taxon>
        <taxon>core chlorophytes</taxon>
        <taxon>Trebouxiophyceae</taxon>
        <taxon>Chlorellales</taxon>
        <taxon>Chlorellaceae</taxon>
        <taxon>Chlorella clade</taxon>
        <taxon>Micractinium</taxon>
    </lineage>
</organism>